<dbReference type="Gene3D" id="2.120.10.80">
    <property type="entry name" value="Kelch-type beta propeller"/>
    <property type="match status" value="1"/>
</dbReference>
<dbReference type="AlphaFoldDB" id="A0A4S4D8T6"/>
<comment type="caution">
    <text evidence="2">The sequence shown here is derived from an EMBL/GenBank/DDBJ whole genome shotgun (WGS) entry which is preliminary data.</text>
</comment>
<feature type="compositionally biased region" description="Low complexity" evidence="1">
    <location>
        <begin position="1"/>
        <end position="11"/>
    </location>
</feature>
<dbReference type="SUPFAM" id="SSF117281">
    <property type="entry name" value="Kelch motif"/>
    <property type="match status" value="1"/>
</dbReference>
<organism evidence="2 3">
    <name type="scientific">Camellia sinensis var. sinensis</name>
    <name type="common">China tea</name>
    <dbReference type="NCBI Taxonomy" id="542762"/>
    <lineage>
        <taxon>Eukaryota</taxon>
        <taxon>Viridiplantae</taxon>
        <taxon>Streptophyta</taxon>
        <taxon>Embryophyta</taxon>
        <taxon>Tracheophyta</taxon>
        <taxon>Spermatophyta</taxon>
        <taxon>Magnoliopsida</taxon>
        <taxon>eudicotyledons</taxon>
        <taxon>Gunneridae</taxon>
        <taxon>Pentapetalae</taxon>
        <taxon>asterids</taxon>
        <taxon>Ericales</taxon>
        <taxon>Theaceae</taxon>
        <taxon>Camellia</taxon>
    </lineage>
</organism>
<sequence>MTQFTTTTTTTSNCGSSANKRLRLIDNQEQEQEQEQEQALLPGLPDHIAQVCLSLVHPSILYSVCRSWRHLIYSPSFPPFLSLYTVFLSTSQTSTDQTHLSNTIELFSFDPISSKWQTLPPPPQPFLPPVLRRHPSFLSRNLPIQSLSVSGNLLLLAATTDQFLPALPRPLLFNPLSQKWDLGPQLTTPRRWCAAGATSTGVVYVASGIGSHYNTDVARSVEKWDLRRTNIHDHNHDRRRRDQGRIRSSTCMELGWKWEKLGGLRDGKLSRDAIDAVGWRGKLCMVNVKGYGAKEGAVYDVENDGWEEMQILCNPGMVSGWRGPTAAMDEETLYVVDESKGVLSKYDPHNDRWDQILEDQSLRGADQIAAAAGRVCVVCGGGIVVVDVVSSPPRLWELDPPTGFQPVAVHIMPRMSLPNQISNKTY</sequence>
<dbReference type="STRING" id="542762.A0A4S4D8T6"/>
<dbReference type="EMBL" id="SDRB02012127">
    <property type="protein sequence ID" value="THF98874.1"/>
    <property type="molecule type" value="Genomic_DNA"/>
</dbReference>
<dbReference type="Proteomes" id="UP000306102">
    <property type="component" value="Unassembled WGS sequence"/>
</dbReference>
<evidence type="ECO:0008006" key="4">
    <source>
        <dbReference type="Google" id="ProtNLM"/>
    </source>
</evidence>
<reference evidence="2 3" key="1">
    <citation type="journal article" date="2018" name="Proc. Natl. Acad. Sci. U.S.A.">
        <title>Draft genome sequence of Camellia sinensis var. sinensis provides insights into the evolution of the tea genome and tea quality.</title>
        <authorList>
            <person name="Wei C."/>
            <person name="Yang H."/>
            <person name="Wang S."/>
            <person name="Zhao J."/>
            <person name="Liu C."/>
            <person name="Gao L."/>
            <person name="Xia E."/>
            <person name="Lu Y."/>
            <person name="Tai Y."/>
            <person name="She G."/>
            <person name="Sun J."/>
            <person name="Cao H."/>
            <person name="Tong W."/>
            <person name="Gao Q."/>
            <person name="Li Y."/>
            <person name="Deng W."/>
            <person name="Jiang X."/>
            <person name="Wang W."/>
            <person name="Chen Q."/>
            <person name="Zhang S."/>
            <person name="Li H."/>
            <person name="Wu J."/>
            <person name="Wang P."/>
            <person name="Li P."/>
            <person name="Shi C."/>
            <person name="Zheng F."/>
            <person name="Jian J."/>
            <person name="Huang B."/>
            <person name="Shan D."/>
            <person name="Shi M."/>
            <person name="Fang C."/>
            <person name="Yue Y."/>
            <person name="Li F."/>
            <person name="Li D."/>
            <person name="Wei S."/>
            <person name="Han B."/>
            <person name="Jiang C."/>
            <person name="Yin Y."/>
            <person name="Xia T."/>
            <person name="Zhang Z."/>
            <person name="Bennetzen J.L."/>
            <person name="Zhao S."/>
            <person name="Wan X."/>
        </authorList>
    </citation>
    <scope>NUCLEOTIDE SEQUENCE [LARGE SCALE GENOMIC DNA]</scope>
    <source>
        <strain evidence="3">cv. Shuchazao</strain>
        <tissue evidence="2">Leaf</tissue>
    </source>
</reference>
<gene>
    <name evidence="2" type="ORF">TEA_009841</name>
</gene>
<keyword evidence="3" id="KW-1185">Reference proteome</keyword>
<dbReference type="PANTHER" id="PTHR47590:SF1">
    <property type="entry name" value="F-BOX_KELCH-REPEAT PROTEIN SKIP25"/>
    <property type="match status" value="1"/>
</dbReference>
<accession>A0A4S4D8T6</accession>
<evidence type="ECO:0000256" key="1">
    <source>
        <dbReference type="SAM" id="MobiDB-lite"/>
    </source>
</evidence>
<dbReference type="PANTHER" id="PTHR47590">
    <property type="entry name" value="F-BOX/KELCH-REPEAT PROTEIN SKIP25"/>
    <property type="match status" value="1"/>
</dbReference>
<feature type="region of interest" description="Disordered" evidence="1">
    <location>
        <begin position="1"/>
        <end position="20"/>
    </location>
</feature>
<dbReference type="InterPro" id="IPR015915">
    <property type="entry name" value="Kelch-typ_b-propeller"/>
</dbReference>
<proteinExistence type="predicted"/>
<protein>
    <recommendedName>
        <fullName evidence="4">F-box domain-containing protein</fullName>
    </recommendedName>
</protein>
<name>A0A4S4D8T6_CAMSN</name>
<evidence type="ECO:0000313" key="3">
    <source>
        <dbReference type="Proteomes" id="UP000306102"/>
    </source>
</evidence>
<evidence type="ECO:0000313" key="2">
    <source>
        <dbReference type="EMBL" id="THF98874.1"/>
    </source>
</evidence>